<evidence type="ECO:0000256" key="9">
    <source>
        <dbReference type="HAMAP-Rule" id="MF_01917"/>
    </source>
</evidence>
<reference evidence="11 12" key="1">
    <citation type="journal article" date="2015" name="Stand. Genomic Sci.">
        <title>Genomic Encyclopedia of Bacterial and Archaeal Type Strains, Phase III: the genomes of soil and plant-associated and newly described type strains.</title>
        <authorList>
            <person name="Whitman W.B."/>
            <person name="Woyke T."/>
            <person name="Klenk H.P."/>
            <person name="Zhou Y."/>
            <person name="Lilburn T.G."/>
            <person name="Beck B.J."/>
            <person name="De Vos P."/>
            <person name="Vandamme P."/>
            <person name="Eisen J.A."/>
            <person name="Garrity G."/>
            <person name="Hugenholtz P."/>
            <person name="Kyrpides N.C."/>
        </authorList>
    </citation>
    <scope>NUCLEOTIDE SEQUENCE [LARGE SCALE GENOMIC DNA]</scope>
    <source>
        <strain evidence="11 12">ASC-9842</strain>
    </source>
</reference>
<feature type="active site" evidence="9">
    <location>
        <position position="297"/>
    </location>
</feature>
<keyword evidence="7 9" id="KW-0594">Phospholipid biosynthesis</keyword>
<comment type="catalytic activity">
    <reaction evidence="9">
        <text>2 a 1,2-diacyl-sn-glycero-3-phospho-(1'-sn-glycerol) = a cardiolipin + glycerol</text>
        <dbReference type="Rhea" id="RHEA:31451"/>
        <dbReference type="ChEBI" id="CHEBI:17754"/>
        <dbReference type="ChEBI" id="CHEBI:62237"/>
        <dbReference type="ChEBI" id="CHEBI:64716"/>
    </reaction>
</comment>
<dbReference type="HAMAP" id="MF_01917">
    <property type="entry name" value="Cardiolipin_synth_ClsB"/>
    <property type="match status" value="1"/>
</dbReference>
<evidence type="ECO:0000259" key="10">
    <source>
        <dbReference type="PROSITE" id="PS50035"/>
    </source>
</evidence>
<comment type="similarity">
    <text evidence="9">Belongs to the phospholipase D family. Cardiolipin synthase subfamily. ClsB sub-subfamily.</text>
</comment>
<dbReference type="SUPFAM" id="SSF56024">
    <property type="entry name" value="Phospholipase D/nuclease"/>
    <property type="match status" value="2"/>
</dbReference>
<proteinExistence type="inferred from homology"/>
<keyword evidence="5 9" id="KW-0443">Lipid metabolism</keyword>
<feature type="domain" description="PLD phosphodiesterase" evidence="10">
    <location>
        <begin position="108"/>
        <end position="135"/>
    </location>
</feature>
<dbReference type="OrthoDB" id="9762009at2"/>
<gene>
    <name evidence="9" type="primary">clsB</name>
    <name evidence="11" type="ORF">EV147_4569</name>
</gene>
<evidence type="ECO:0000256" key="4">
    <source>
        <dbReference type="ARBA" id="ARBA00022737"/>
    </source>
</evidence>
<dbReference type="InterPro" id="IPR030872">
    <property type="entry name" value="Cardiolipin_synth_ClsB"/>
</dbReference>
<organism evidence="11 12">
    <name type="scientific">Cupriavidus agavae</name>
    <dbReference type="NCBI Taxonomy" id="1001822"/>
    <lineage>
        <taxon>Bacteria</taxon>
        <taxon>Pseudomonadati</taxon>
        <taxon>Pseudomonadota</taxon>
        <taxon>Betaproteobacteria</taxon>
        <taxon>Burkholderiales</taxon>
        <taxon>Burkholderiaceae</taxon>
        <taxon>Cupriavidus</taxon>
    </lineage>
</organism>
<comment type="subcellular location">
    <subcellularLocation>
        <location evidence="9">Cell membrane</location>
        <topology evidence="9">Peripheral membrane protein</topology>
    </subcellularLocation>
</comment>
<dbReference type="PANTHER" id="PTHR21248:SF23">
    <property type="entry name" value="CARDIOLIPIN SYNTHASE B"/>
    <property type="match status" value="1"/>
</dbReference>
<dbReference type="InterPro" id="IPR001736">
    <property type="entry name" value="PLipase_D/transphosphatidylase"/>
</dbReference>
<dbReference type="CDD" id="cd09159">
    <property type="entry name" value="PLDc_ybhO_like_2"/>
    <property type="match status" value="1"/>
</dbReference>
<dbReference type="RefSeq" id="WP_130393459.1">
    <property type="nucleotide sequence ID" value="NZ_SGXM01000009.1"/>
</dbReference>
<accession>A0A4Q7RG60</accession>
<comment type="caution">
    <text evidence="11">The sequence shown here is derived from an EMBL/GenBank/DDBJ whole genome shotgun (WGS) entry which is preliminary data.</text>
</comment>
<dbReference type="SMART" id="SM00155">
    <property type="entry name" value="PLDc"/>
    <property type="match status" value="2"/>
</dbReference>
<protein>
    <recommendedName>
        <fullName evidence="9">Cardiolipin synthase B</fullName>
        <shortName evidence="9">CL synthase</shortName>
        <ecNumber evidence="9">2.7.8.-</ecNumber>
    </recommendedName>
</protein>
<dbReference type="InterPro" id="IPR025202">
    <property type="entry name" value="PLD-like_dom"/>
</dbReference>
<keyword evidence="6 9" id="KW-0472">Membrane</keyword>
<feature type="active site" evidence="9">
    <location>
        <position position="292"/>
    </location>
</feature>
<evidence type="ECO:0000313" key="12">
    <source>
        <dbReference type="Proteomes" id="UP000291078"/>
    </source>
</evidence>
<evidence type="ECO:0000256" key="3">
    <source>
        <dbReference type="ARBA" id="ARBA00022679"/>
    </source>
</evidence>
<keyword evidence="4" id="KW-0677">Repeat</keyword>
<keyword evidence="12" id="KW-1185">Reference proteome</keyword>
<dbReference type="Gene3D" id="3.30.870.10">
    <property type="entry name" value="Endonuclease Chain A"/>
    <property type="match status" value="2"/>
</dbReference>
<evidence type="ECO:0000256" key="7">
    <source>
        <dbReference type="ARBA" id="ARBA00023209"/>
    </source>
</evidence>
<feature type="active site" evidence="9">
    <location>
        <position position="120"/>
    </location>
</feature>
<keyword evidence="1 9" id="KW-1003">Cell membrane</keyword>
<dbReference type="CDD" id="cd09110">
    <property type="entry name" value="PLDc_CLS_1"/>
    <property type="match status" value="1"/>
</dbReference>
<feature type="domain" description="PLD phosphodiesterase" evidence="10">
    <location>
        <begin position="285"/>
        <end position="312"/>
    </location>
</feature>
<evidence type="ECO:0000256" key="8">
    <source>
        <dbReference type="ARBA" id="ARBA00023264"/>
    </source>
</evidence>
<keyword evidence="3 9" id="KW-0808">Transferase</keyword>
<feature type="active site" evidence="9">
    <location>
        <position position="115"/>
    </location>
</feature>
<evidence type="ECO:0000256" key="2">
    <source>
        <dbReference type="ARBA" id="ARBA00022516"/>
    </source>
</evidence>
<keyword evidence="2 9" id="KW-0444">Lipid biosynthesis</keyword>
<dbReference type="GO" id="GO:0032049">
    <property type="term" value="P:cardiolipin biosynthetic process"/>
    <property type="evidence" value="ECO:0007669"/>
    <property type="project" value="InterPro"/>
</dbReference>
<dbReference type="GO" id="GO:0005886">
    <property type="term" value="C:plasma membrane"/>
    <property type="evidence" value="ECO:0007669"/>
    <property type="project" value="UniProtKB-SubCell"/>
</dbReference>
<dbReference type="Pfam" id="PF13091">
    <property type="entry name" value="PLDc_2"/>
    <property type="match status" value="2"/>
</dbReference>
<keyword evidence="8 9" id="KW-1208">Phospholipid metabolism</keyword>
<evidence type="ECO:0000256" key="1">
    <source>
        <dbReference type="ARBA" id="ARBA00022475"/>
    </source>
</evidence>
<dbReference type="AlphaFoldDB" id="A0A4Q7RG60"/>
<dbReference type="Proteomes" id="UP000291078">
    <property type="component" value="Unassembled WGS sequence"/>
</dbReference>
<dbReference type="GO" id="GO:0008808">
    <property type="term" value="F:cardiolipin synthase activity"/>
    <property type="evidence" value="ECO:0007669"/>
    <property type="project" value="InterPro"/>
</dbReference>
<evidence type="ECO:0000256" key="6">
    <source>
        <dbReference type="ARBA" id="ARBA00023136"/>
    </source>
</evidence>
<evidence type="ECO:0000313" key="11">
    <source>
        <dbReference type="EMBL" id="RZT31388.1"/>
    </source>
</evidence>
<sequence>MRQNWTTGNRLHLLENGEEYFPRLIAAVEAARESVLLETFIIFEDSVGQSLSRALIDAARRGVRVVMTVDGFGSADLSQPFVAALVEAGVTLNVFAPRRRLVGMRTNLFRRLHRKLVAVDGTTAFVGGINLSDQHLIASGPLAKQDYAVEVQGPIVREIQAFMEAAAQLPHGRQRRVRPPPVPRAAHPVGEGAALLVTRDNDQHRRDIERHYLMAIRAARRKVVIANAYFLPGYQLLQAICNASRRGVDVRLVVQGRPDMLWVKRAVDVLYAHLREAGVRIFEYCERPLHGKVALVDDDWATVGSSNLDPLSLSLNLEANLVIRDPAFVAELDQRLGTLMANCCTEVAGPSDADQTPWQALRTAVIFHFLRKFPSWAGWLPAHTPRLVVSTVETPAEWERPRPVPPGARQDCP</sequence>
<feature type="active site" evidence="9">
    <location>
        <position position="113"/>
    </location>
</feature>
<dbReference type="EC" id="2.7.8.-" evidence="9"/>
<dbReference type="PANTHER" id="PTHR21248">
    <property type="entry name" value="CARDIOLIPIN SYNTHASE"/>
    <property type="match status" value="1"/>
</dbReference>
<feature type="active site" evidence="9">
    <location>
        <position position="290"/>
    </location>
</feature>
<dbReference type="NCBIfam" id="NF008427">
    <property type="entry name" value="PRK11263.1"/>
    <property type="match status" value="1"/>
</dbReference>
<name>A0A4Q7RG60_9BURK</name>
<dbReference type="EMBL" id="SGXM01000009">
    <property type="protein sequence ID" value="RZT31388.1"/>
    <property type="molecule type" value="Genomic_DNA"/>
</dbReference>
<comment type="function">
    <text evidence="9">Catalyzes the phosphatidyl group transfer from one phosphatidylglycerol molecule to another to form cardiolipin (CL) (diphosphatidylglycerol) and glycerol.</text>
</comment>
<evidence type="ECO:0000256" key="5">
    <source>
        <dbReference type="ARBA" id="ARBA00023098"/>
    </source>
</evidence>
<dbReference type="PROSITE" id="PS50035">
    <property type="entry name" value="PLD"/>
    <property type="match status" value="2"/>
</dbReference>